<dbReference type="NCBIfam" id="TIGR00099">
    <property type="entry name" value="Cof-subfamily"/>
    <property type="match status" value="1"/>
</dbReference>
<dbReference type="GO" id="GO:0000287">
    <property type="term" value="F:magnesium ion binding"/>
    <property type="evidence" value="ECO:0007669"/>
    <property type="project" value="TreeGrafter"/>
</dbReference>
<dbReference type="SFLD" id="SFLDS00003">
    <property type="entry name" value="Haloacid_Dehalogenase"/>
    <property type="match status" value="1"/>
</dbReference>
<dbReference type="NCBIfam" id="TIGR01484">
    <property type="entry name" value="HAD-SF-IIB"/>
    <property type="match status" value="1"/>
</dbReference>
<dbReference type="EMBL" id="LKFS01000083">
    <property type="protein sequence ID" value="RND80078.1"/>
    <property type="molecule type" value="Genomic_DNA"/>
</dbReference>
<sequence>MTAMYRLIAVDLDDTLLNSHKQLSPATISGLKTAIAAGIKVVPCTGRPLPGVHATLEALGLEGDAQYVIVQGGGVVQSASGKIIAEKFLNHQDYQDFSTFAASVASNGIDSNVLTPAGEVYTADRNISRYTVLQAWENTAGIKVREPQEMPEDFVIAKGMLLGEPDKLAAIQPQAETEFGNRFTVIRSMPFMLEIMPHGVDKGWGLAQLTQHLGFSADDVIAFGDEHNDLDMFDFAGTSVAMANGQDIVKKRADFITASNDEDGVVKALKHFAII</sequence>
<dbReference type="InterPro" id="IPR000150">
    <property type="entry name" value="Cof"/>
</dbReference>
<dbReference type="PANTHER" id="PTHR10000:SF8">
    <property type="entry name" value="HAD SUPERFAMILY HYDROLASE-LIKE, TYPE 3"/>
    <property type="match status" value="1"/>
</dbReference>
<name>A0A422M0E0_LACPA</name>
<dbReference type="InterPro" id="IPR023214">
    <property type="entry name" value="HAD_sf"/>
</dbReference>
<dbReference type="Proteomes" id="UP000284716">
    <property type="component" value="Unassembled WGS sequence"/>
</dbReference>
<dbReference type="GO" id="GO:0050308">
    <property type="term" value="F:sugar-phosphatase activity"/>
    <property type="evidence" value="ECO:0007669"/>
    <property type="project" value="UniProtKB-EC"/>
</dbReference>
<accession>A0A422M0E0</accession>
<dbReference type="GO" id="GO:0005829">
    <property type="term" value="C:cytosol"/>
    <property type="evidence" value="ECO:0007669"/>
    <property type="project" value="TreeGrafter"/>
</dbReference>
<dbReference type="EC" id="3.1.3.23" evidence="1"/>
<keyword evidence="1" id="KW-0378">Hydrolase</keyword>
<protein>
    <submittedName>
        <fullName evidence="1">Sugar phosphatase YidA</fullName>
        <ecNumber evidence="1">3.1.3.23</ecNumber>
    </submittedName>
</protein>
<dbReference type="SFLD" id="SFLDG01144">
    <property type="entry name" value="C2.B.4:_PGP_Like"/>
    <property type="match status" value="1"/>
</dbReference>
<dbReference type="CDD" id="cd07516">
    <property type="entry name" value="HAD_Pase"/>
    <property type="match status" value="1"/>
</dbReference>
<dbReference type="AlphaFoldDB" id="A0A422M0E0"/>
<comment type="caution">
    <text evidence="1">The sequence shown here is derived from an EMBL/GenBank/DDBJ whole genome shotgun (WGS) entry which is preliminary data.</text>
</comment>
<dbReference type="Pfam" id="PF08282">
    <property type="entry name" value="Hydrolase_3"/>
    <property type="match status" value="1"/>
</dbReference>
<reference evidence="1 2" key="1">
    <citation type="journal article" date="2018" name="Front. Microbiol.">
        <title>Conversion of Methionine to Cysteine in Lactobacillus paracasei Depends on the Highly Mobile cysK-ctl-cysE Gene Cluster.</title>
        <authorList>
            <person name="Wuthrich D."/>
            <person name="Irmler S."/>
            <person name="Berthoud H."/>
            <person name="Guggenbuhl B."/>
            <person name="Eugster E."/>
            <person name="Bruggmann R."/>
        </authorList>
    </citation>
    <scope>NUCLEOTIDE SEQUENCE [LARGE SCALE GENOMIC DNA]</scope>
    <source>
        <strain evidence="1 2">FAM18157</strain>
    </source>
</reference>
<dbReference type="Gene3D" id="3.40.50.1000">
    <property type="entry name" value="HAD superfamily/HAD-like"/>
    <property type="match status" value="1"/>
</dbReference>
<dbReference type="InterPro" id="IPR006379">
    <property type="entry name" value="HAD-SF_hydro_IIB"/>
</dbReference>
<dbReference type="SFLD" id="SFLDG01140">
    <property type="entry name" value="C2.B:_Phosphomannomutase_and_P"/>
    <property type="match status" value="1"/>
</dbReference>
<dbReference type="Gene3D" id="3.30.1240.10">
    <property type="match status" value="1"/>
</dbReference>
<organism evidence="1 2">
    <name type="scientific">Lacticaseibacillus paracasei</name>
    <name type="common">Lactobacillus paracasei</name>
    <dbReference type="NCBI Taxonomy" id="1597"/>
    <lineage>
        <taxon>Bacteria</taxon>
        <taxon>Bacillati</taxon>
        <taxon>Bacillota</taxon>
        <taxon>Bacilli</taxon>
        <taxon>Lactobacillales</taxon>
        <taxon>Lactobacillaceae</taxon>
        <taxon>Lacticaseibacillus</taxon>
    </lineage>
</organism>
<dbReference type="SUPFAM" id="SSF56784">
    <property type="entry name" value="HAD-like"/>
    <property type="match status" value="1"/>
</dbReference>
<gene>
    <name evidence="1" type="ORF">FAM18157_02343</name>
</gene>
<dbReference type="PANTHER" id="PTHR10000">
    <property type="entry name" value="PHOSPHOSERINE PHOSPHATASE"/>
    <property type="match status" value="1"/>
</dbReference>
<evidence type="ECO:0000313" key="2">
    <source>
        <dbReference type="Proteomes" id="UP000284716"/>
    </source>
</evidence>
<dbReference type="InterPro" id="IPR036412">
    <property type="entry name" value="HAD-like_sf"/>
</dbReference>
<evidence type="ECO:0000313" key="1">
    <source>
        <dbReference type="EMBL" id="RND80078.1"/>
    </source>
</evidence>
<proteinExistence type="predicted"/>